<dbReference type="InterPro" id="IPR052567">
    <property type="entry name" value="OP_Dioxygenase"/>
</dbReference>
<dbReference type="PANTHER" id="PTHR40202">
    <property type="match status" value="1"/>
</dbReference>
<reference evidence="1" key="1">
    <citation type="submission" date="2023-02" db="EMBL/GenBank/DDBJ databases">
        <title>Description of Herbaspirillum huttiense subsp. nephrolepsisexaltata and Herbaspirillum huttiense subsp. lycopersicon.</title>
        <authorList>
            <person name="Poudel M."/>
            <person name="Sharma A."/>
            <person name="Goss E."/>
            <person name="Tapia J.H."/>
            <person name="Harmon C.M."/>
            <person name="Jones J.B."/>
        </authorList>
    </citation>
    <scope>NUCLEOTIDE SEQUENCE</scope>
    <source>
        <strain evidence="1">NC40101</strain>
    </source>
</reference>
<sequence>MALSLDDIALLFTRHGHTQYTGEPVTQLEHALQSALLAEQEGAAPSLIVASLLHDLGHLLEDLGQTPTLAGIDDLHQYRVLPFLRGVFHESVLAPIALHVDAKRYLCATDPDYFAQLSADSVRSLQLQGGIFDVEQAAAFIDRPYAEDAVRLRRWDDRAKTAGLPTPDYAHYAGYFNECLLRPGKASRPQGK</sequence>
<dbReference type="AlphaFoldDB" id="A0AAE4K4F7"/>
<name>A0AAE4K4F7_9BURK</name>
<organism evidence="1">
    <name type="scientific">Herbaspirillum huttiense subsp. nephrolepidis</name>
    <dbReference type="NCBI Taxonomy" id="3075126"/>
    <lineage>
        <taxon>Bacteria</taxon>
        <taxon>Pseudomonadati</taxon>
        <taxon>Pseudomonadota</taxon>
        <taxon>Betaproteobacteria</taxon>
        <taxon>Burkholderiales</taxon>
        <taxon>Oxalobacteraceae</taxon>
        <taxon>Herbaspirillum</taxon>
    </lineage>
</organism>
<dbReference type="Gene3D" id="1.10.3210.10">
    <property type="entry name" value="Hypothetical protein af1432"/>
    <property type="match status" value="1"/>
</dbReference>
<accession>A0AAE4K4F7</accession>
<dbReference type="EMBL" id="JAVRAA010000006">
    <property type="protein sequence ID" value="MDT0338016.1"/>
    <property type="molecule type" value="Genomic_DNA"/>
</dbReference>
<gene>
    <name evidence="1" type="ORF">RJN63_14310</name>
</gene>
<dbReference type="SUPFAM" id="SSF109604">
    <property type="entry name" value="HD-domain/PDEase-like"/>
    <property type="match status" value="1"/>
</dbReference>
<proteinExistence type="predicted"/>
<comment type="caution">
    <text evidence="1">The sequence shown here is derived from an EMBL/GenBank/DDBJ whole genome shotgun (WGS) entry which is preliminary data.</text>
</comment>
<dbReference type="PANTHER" id="PTHR40202:SF1">
    <property type="entry name" value="HD DOMAIN-CONTAINING PROTEIN"/>
    <property type="match status" value="1"/>
</dbReference>
<dbReference type="NCBIfam" id="TIGR03276">
    <property type="entry name" value="Phn-HD"/>
    <property type="match status" value="1"/>
</dbReference>
<dbReference type="RefSeq" id="WP_034332666.1">
    <property type="nucleotide sequence ID" value="NZ_JAVLSM010000003.1"/>
</dbReference>
<dbReference type="InterPro" id="IPR017670">
    <property type="entry name" value="Phosphonate_degrad-assoc"/>
</dbReference>
<protein>
    <submittedName>
        <fullName evidence="1">HD domain-containing protein</fullName>
    </submittedName>
</protein>
<evidence type="ECO:0000313" key="1">
    <source>
        <dbReference type="EMBL" id="MDT0338016.1"/>
    </source>
</evidence>